<dbReference type="Proteomes" id="UP000814128">
    <property type="component" value="Unassembled WGS sequence"/>
</dbReference>
<proteinExistence type="predicted"/>
<evidence type="ECO:0000313" key="2">
    <source>
        <dbReference type="Proteomes" id="UP000814128"/>
    </source>
</evidence>
<evidence type="ECO:0000313" key="1">
    <source>
        <dbReference type="EMBL" id="KAI0029707.1"/>
    </source>
</evidence>
<organism evidence="1 2">
    <name type="scientific">Vararia minispora EC-137</name>
    <dbReference type="NCBI Taxonomy" id="1314806"/>
    <lineage>
        <taxon>Eukaryota</taxon>
        <taxon>Fungi</taxon>
        <taxon>Dikarya</taxon>
        <taxon>Basidiomycota</taxon>
        <taxon>Agaricomycotina</taxon>
        <taxon>Agaricomycetes</taxon>
        <taxon>Russulales</taxon>
        <taxon>Lachnocladiaceae</taxon>
        <taxon>Vararia</taxon>
    </lineage>
</organism>
<reference evidence="1" key="1">
    <citation type="submission" date="2021-02" db="EMBL/GenBank/DDBJ databases">
        <authorList>
            <consortium name="DOE Joint Genome Institute"/>
            <person name="Ahrendt S."/>
            <person name="Looney B.P."/>
            <person name="Miyauchi S."/>
            <person name="Morin E."/>
            <person name="Drula E."/>
            <person name="Courty P.E."/>
            <person name="Chicoki N."/>
            <person name="Fauchery L."/>
            <person name="Kohler A."/>
            <person name="Kuo A."/>
            <person name="Labutti K."/>
            <person name="Pangilinan J."/>
            <person name="Lipzen A."/>
            <person name="Riley R."/>
            <person name="Andreopoulos W."/>
            <person name="He G."/>
            <person name="Johnson J."/>
            <person name="Barry K.W."/>
            <person name="Grigoriev I.V."/>
            <person name="Nagy L."/>
            <person name="Hibbett D."/>
            <person name="Henrissat B."/>
            <person name="Matheny P.B."/>
            <person name="Labbe J."/>
            <person name="Martin F."/>
        </authorList>
    </citation>
    <scope>NUCLEOTIDE SEQUENCE</scope>
    <source>
        <strain evidence="1">EC-137</strain>
    </source>
</reference>
<gene>
    <name evidence="1" type="ORF">K488DRAFT_80014</name>
</gene>
<accession>A0ACB8QDH5</accession>
<reference evidence="1" key="2">
    <citation type="journal article" date="2022" name="New Phytol.">
        <title>Evolutionary transition to the ectomycorrhizal habit in the genomes of a hyperdiverse lineage of mushroom-forming fungi.</title>
        <authorList>
            <person name="Looney B."/>
            <person name="Miyauchi S."/>
            <person name="Morin E."/>
            <person name="Drula E."/>
            <person name="Courty P.E."/>
            <person name="Kohler A."/>
            <person name="Kuo A."/>
            <person name="LaButti K."/>
            <person name="Pangilinan J."/>
            <person name="Lipzen A."/>
            <person name="Riley R."/>
            <person name="Andreopoulos W."/>
            <person name="He G."/>
            <person name="Johnson J."/>
            <person name="Nolan M."/>
            <person name="Tritt A."/>
            <person name="Barry K.W."/>
            <person name="Grigoriev I.V."/>
            <person name="Nagy L.G."/>
            <person name="Hibbett D."/>
            <person name="Henrissat B."/>
            <person name="Matheny P.B."/>
            <person name="Labbe J."/>
            <person name="Martin F.M."/>
        </authorList>
    </citation>
    <scope>NUCLEOTIDE SEQUENCE</scope>
    <source>
        <strain evidence="1">EC-137</strain>
    </source>
</reference>
<comment type="caution">
    <text evidence="1">The sequence shown here is derived from an EMBL/GenBank/DDBJ whole genome shotgun (WGS) entry which is preliminary data.</text>
</comment>
<sequence length="571" mass="63078">MAKDLPAWTIADFIHRGYWWENRGILLLNLYLLIPLLSSTVNGYDSSLINGLQILPMWQQTFGDPRGIPLGLISAAQMVGGLIALPVAPYFSDWFGRRFSLFLGAVVMLAGVSLQATATTLSQFIGARALLGAGLQTELNSAPLLVLELSYPTQRGKLTSIYNSLWYSGSVLAAWTCFGAYNGAKTSQWSWRIPSIVQAFGPLLQISMVWFMPESPRWLISTGRESQAARILSKFHANGYDERDPLVVFEMAQIRYALKMERDTSQVASFLTLFRTPGNRKRMRIILAIAIFSQWSGNGLVSYYINLVLEGVGFTQSSTKAAINGALQIWNLICAITGASLVDKLGRRAIFLMSNAGMLITFSAWTLTTALFNTIHSTQAAKATIPFIFLFYLFYDLAYAPMIVSYTLEILPFNIRAKGFALLNITISLTLAFNQFVNPWALDAIGWKYYLVYCGWLGIELIFVLKYVIETRGRTLEETAVLFDGEDFPAEIELHAGEAATVTMELTRADNRMTDVANADAKTVDDKRSSAISSNHTHELPGLSRADSWVRPSSSGSRPPPLADGGIGVAL</sequence>
<protein>
    <submittedName>
        <fullName evidence="1">General substrate transporter</fullName>
    </submittedName>
</protein>
<dbReference type="EMBL" id="MU273660">
    <property type="protein sequence ID" value="KAI0029707.1"/>
    <property type="molecule type" value="Genomic_DNA"/>
</dbReference>
<name>A0ACB8QDH5_9AGAM</name>
<keyword evidence="2" id="KW-1185">Reference proteome</keyword>